<evidence type="ECO:0000313" key="1">
    <source>
        <dbReference type="EMBL" id="CAD8132857.1"/>
    </source>
</evidence>
<dbReference type="AlphaFoldDB" id="A0A8S1RZD7"/>
<accession>A0A8S1RZD7</accession>
<sequence length="86" mass="10264">MNKCMKIPIIWRIIQASLFHSVIPWICHQLQNNKSCKQIYRTIHYLILILNKSITKISTTRLLNNNSRNYMKLSFFQKNSQASLRI</sequence>
<evidence type="ECO:0000313" key="2">
    <source>
        <dbReference type="Proteomes" id="UP000683925"/>
    </source>
</evidence>
<comment type="caution">
    <text evidence="1">The sequence shown here is derived from an EMBL/GenBank/DDBJ whole genome shotgun (WGS) entry which is preliminary data.</text>
</comment>
<gene>
    <name evidence="1" type="ORF">POCTA_138.1.T0040162</name>
</gene>
<protein>
    <submittedName>
        <fullName evidence="1">Uncharacterized protein</fullName>
    </submittedName>
</protein>
<organism evidence="1 2">
    <name type="scientific">Paramecium octaurelia</name>
    <dbReference type="NCBI Taxonomy" id="43137"/>
    <lineage>
        <taxon>Eukaryota</taxon>
        <taxon>Sar</taxon>
        <taxon>Alveolata</taxon>
        <taxon>Ciliophora</taxon>
        <taxon>Intramacronucleata</taxon>
        <taxon>Oligohymenophorea</taxon>
        <taxon>Peniculida</taxon>
        <taxon>Parameciidae</taxon>
        <taxon>Paramecium</taxon>
    </lineage>
</organism>
<dbReference type="Proteomes" id="UP000683925">
    <property type="component" value="Unassembled WGS sequence"/>
</dbReference>
<reference evidence="1" key="1">
    <citation type="submission" date="2021-01" db="EMBL/GenBank/DDBJ databases">
        <authorList>
            <consortium name="Genoscope - CEA"/>
            <person name="William W."/>
        </authorList>
    </citation>
    <scope>NUCLEOTIDE SEQUENCE</scope>
</reference>
<keyword evidence="2" id="KW-1185">Reference proteome</keyword>
<proteinExistence type="predicted"/>
<name>A0A8S1RZD7_PAROT</name>
<dbReference type="EMBL" id="CAJJDP010000003">
    <property type="protein sequence ID" value="CAD8132857.1"/>
    <property type="molecule type" value="Genomic_DNA"/>
</dbReference>